<feature type="compositionally biased region" description="Low complexity" evidence="6">
    <location>
        <begin position="347"/>
        <end position="363"/>
    </location>
</feature>
<feature type="transmembrane region" description="Helical" evidence="7">
    <location>
        <begin position="99"/>
        <end position="119"/>
    </location>
</feature>
<dbReference type="STRING" id="477641.MODMU_2836"/>
<dbReference type="InterPro" id="IPR043428">
    <property type="entry name" value="LivM-like"/>
</dbReference>
<evidence type="ECO:0000313" key="9">
    <source>
        <dbReference type="Proteomes" id="UP000006461"/>
    </source>
</evidence>
<dbReference type="PANTHER" id="PTHR30482">
    <property type="entry name" value="HIGH-AFFINITY BRANCHED-CHAIN AMINO ACID TRANSPORT SYSTEM PERMEASE"/>
    <property type="match status" value="1"/>
</dbReference>
<dbReference type="KEGG" id="mmar:MODMU_2836"/>
<reference evidence="8 9" key="1">
    <citation type="journal article" date="2012" name="J. Bacteriol.">
        <title>Genome Sequence of Radiation-Resistant Modestobacter marinus Strain BC501, a Representative Actinobacterium That Thrives on Calcareous Stone Surfaces.</title>
        <authorList>
            <person name="Normand P."/>
            <person name="Gury J."/>
            <person name="Pujic P."/>
            <person name="Chouaia B."/>
            <person name="Crotti E."/>
            <person name="Brusetti L."/>
            <person name="Daffonchio D."/>
            <person name="Vacherie B."/>
            <person name="Barbe V."/>
            <person name="Medigue C."/>
            <person name="Calteau A."/>
            <person name="Ghodhbane-Gtari F."/>
            <person name="Essoussi I."/>
            <person name="Nouioui I."/>
            <person name="Abbassi-Ghozzi I."/>
            <person name="Gtari M."/>
        </authorList>
    </citation>
    <scope>NUCLEOTIDE SEQUENCE [LARGE SCALE GENOMIC DNA]</scope>
    <source>
        <strain evidence="9">BC 501</strain>
    </source>
</reference>
<feature type="transmembrane region" description="Helical" evidence="7">
    <location>
        <begin position="73"/>
        <end position="93"/>
    </location>
</feature>
<feature type="transmembrane region" description="Helical" evidence="7">
    <location>
        <begin position="224"/>
        <end position="247"/>
    </location>
</feature>
<dbReference type="OrthoDB" id="9814461at2"/>
<evidence type="ECO:0000256" key="6">
    <source>
        <dbReference type="SAM" id="MobiDB-lite"/>
    </source>
</evidence>
<sequence length="363" mass="37578">MATSTASPATTSTTAPRATSRWKGVALVGVLAIALVVAPLVSSPYVNYQLSSIAVFAVAILGLNIVMGYTGQVSLGQSAFLGLGAYIAAYGILHDWPGPLTLLLCAVVPAVVGMLVALAAARLRGLALAMITLALPIVGVPLARRFDEFTGGSQGQVVSWLRAPESSGLANDQWRYYVVVLIAVVAFALARNLVRGRIGRSFAIVKENEAVALSMGVSPYRTKVLAFTIASLLGGVSGFMYLAVVQYTSPETLVFATSINLVAAMVIGGSASIVGTALGAVYYVLVPVLAGQVNSSRTALISGVVLLAVLFLLPAGLVSLPRRLARLRSSRRRPAHPPAHPTTSDEAAQTASAPTAATTDQHS</sequence>
<feature type="transmembrane region" description="Helical" evidence="7">
    <location>
        <begin position="126"/>
        <end position="143"/>
    </location>
</feature>
<dbReference type="PANTHER" id="PTHR30482:SF20">
    <property type="entry name" value="HIGH-AFFINITY BRANCHED-CHAIN AMINO ACID TRANSPORT SYSTEM PERMEASE PROTEIN LIVM"/>
    <property type="match status" value="1"/>
</dbReference>
<feature type="transmembrane region" description="Helical" evidence="7">
    <location>
        <begin position="174"/>
        <end position="194"/>
    </location>
</feature>
<evidence type="ECO:0000256" key="7">
    <source>
        <dbReference type="SAM" id="Phobius"/>
    </source>
</evidence>
<dbReference type="Pfam" id="PF02653">
    <property type="entry name" value="BPD_transp_2"/>
    <property type="match status" value="1"/>
</dbReference>
<organism evidence="8 9">
    <name type="scientific">Modestobacter italicus (strain DSM 44449 / CECT 9708 / BC 501)</name>
    <dbReference type="NCBI Taxonomy" id="2732864"/>
    <lineage>
        <taxon>Bacteria</taxon>
        <taxon>Bacillati</taxon>
        <taxon>Actinomycetota</taxon>
        <taxon>Actinomycetes</taxon>
        <taxon>Geodermatophilales</taxon>
        <taxon>Geodermatophilaceae</taxon>
        <taxon>Modestobacter</taxon>
    </lineage>
</organism>
<comment type="subcellular location">
    <subcellularLocation>
        <location evidence="1">Cell membrane</location>
        <topology evidence="1">Multi-pass membrane protein</topology>
    </subcellularLocation>
</comment>
<keyword evidence="2" id="KW-1003">Cell membrane</keyword>
<evidence type="ECO:0000313" key="8">
    <source>
        <dbReference type="EMBL" id="CCH88265.1"/>
    </source>
</evidence>
<dbReference type="eggNOG" id="COG4177">
    <property type="taxonomic scope" value="Bacteria"/>
</dbReference>
<evidence type="ECO:0000256" key="5">
    <source>
        <dbReference type="ARBA" id="ARBA00023136"/>
    </source>
</evidence>
<feature type="region of interest" description="Disordered" evidence="6">
    <location>
        <begin position="329"/>
        <end position="363"/>
    </location>
</feature>
<evidence type="ECO:0000256" key="1">
    <source>
        <dbReference type="ARBA" id="ARBA00004651"/>
    </source>
</evidence>
<dbReference type="GO" id="GO:0015658">
    <property type="term" value="F:branched-chain amino acid transmembrane transporter activity"/>
    <property type="evidence" value="ECO:0007669"/>
    <property type="project" value="InterPro"/>
</dbReference>
<feature type="transmembrane region" description="Helical" evidence="7">
    <location>
        <begin position="48"/>
        <end position="66"/>
    </location>
</feature>
<gene>
    <name evidence="8" type="ordered locus">MODMU_2836</name>
</gene>
<feature type="transmembrane region" description="Helical" evidence="7">
    <location>
        <begin position="24"/>
        <end position="42"/>
    </location>
</feature>
<dbReference type="InterPro" id="IPR001851">
    <property type="entry name" value="ABC_transp_permease"/>
</dbReference>
<dbReference type="PATRIC" id="fig|477641.3.peg.2693"/>
<keyword evidence="3 7" id="KW-0812">Transmembrane</keyword>
<evidence type="ECO:0000256" key="2">
    <source>
        <dbReference type="ARBA" id="ARBA00022475"/>
    </source>
</evidence>
<keyword evidence="4 7" id="KW-1133">Transmembrane helix</keyword>
<keyword evidence="5 7" id="KW-0472">Membrane</keyword>
<dbReference type="GO" id="GO:0005886">
    <property type="term" value="C:plasma membrane"/>
    <property type="evidence" value="ECO:0007669"/>
    <property type="project" value="UniProtKB-SubCell"/>
</dbReference>
<keyword evidence="9" id="KW-1185">Reference proteome</keyword>
<dbReference type="HOGENOM" id="CLU_031365_2_1_11"/>
<dbReference type="Proteomes" id="UP000006461">
    <property type="component" value="Chromosome"/>
</dbReference>
<accession>I4EY02</accession>
<evidence type="ECO:0000256" key="4">
    <source>
        <dbReference type="ARBA" id="ARBA00022989"/>
    </source>
</evidence>
<dbReference type="CDD" id="cd06581">
    <property type="entry name" value="TM_PBP1_LivM_like"/>
    <property type="match status" value="1"/>
</dbReference>
<dbReference type="EMBL" id="FO203431">
    <property type="protein sequence ID" value="CCH88265.1"/>
    <property type="molecule type" value="Genomic_DNA"/>
</dbReference>
<feature type="transmembrane region" description="Helical" evidence="7">
    <location>
        <begin position="259"/>
        <end position="286"/>
    </location>
</feature>
<dbReference type="AlphaFoldDB" id="I4EY02"/>
<dbReference type="OMA" id="FHLWPFR"/>
<name>I4EY02_MODI5</name>
<feature type="transmembrane region" description="Helical" evidence="7">
    <location>
        <begin position="298"/>
        <end position="320"/>
    </location>
</feature>
<proteinExistence type="predicted"/>
<evidence type="ECO:0000256" key="3">
    <source>
        <dbReference type="ARBA" id="ARBA00022692"/>
    </source>
</evidence>
<protein>
    <submittedName>
        <fullName evidence="8">ABC-type branched-chain amino acid transport system, permease component</fullName>
    </submittedName>
</protein>